<accession>A0ABV0P2A5</accession>
<dbReference type="Proteomes" id="UP001476798">
    <property type="component" value="Unassembled WGS sequence"/>
</dbReference>
<sequence>MTGECCQIPWSVTRISWRISRTPLSCLPLILPLPIIVNQSAIVSTGVAVWRTIVREAGCGEKCAARLPASQYTSSGATRGPSPEAAWAGCRKYKRDLFALQHRVHMT</sequence>
<organism evidence="1 2">
    <name type="scientific">Goodea atripinnis</name>
    <dbReference type="NCBI Taxonomy" id="208336"/>
    <lineage>
        <taxon>Eukaryota</taxon>
        <taxon>Metazoa</taxon>
        <taxon>Chordata</taxon>
        <taxon>Craniata</taxon>
        <taxon>Vertebrata</taxon>
        <taxon>Euteleostomi</taxon>
        <taxon>Actinopterygii</taxon>
        <taxon>Neopterygii</taxon>
        <taxon>Teleostei</taxon>
        <taxon>Neoteleostei</taxon>
        <taxon>Acanthomorphata</taxon>
        <taxon>Ovalentaria</taxon>
        <taxon>Atherinomorphae</taxon>
        <taxon>Cyprinodontiformes</taxon>
        <taxon>Goodeidae</taxon>
        <taxon>Goodea</taxon>
    </lineage>
</organism>
<evidence type="ECO:0000313" key="2">
    <source>
        <dbReference type="Proteomes" id="UP001476798"/>
    </source>
</evidence>
<protein>
    <submittedName>
        <fullName evidence="1">Uncharacterized protein</fullName>
    </submittedName>
</protein>
<proteinExistence type="predicted"/>
<name>A0ABV0P2A5_9TELE</name>
<comment type="caution">
    <text evidence="1">The sequence shown here is derived from an EMBL/GenBank/DDBJ whole genome shotgun (WGS) entry which is preliminary data.</text>
</comment>
<dbReference type="EMBL" id="JAHRIO010060367">
    <property type="protein sequence ID" value="MEQ2177834.1"/>
    <property type="molecule type" value="Genomic_DNA"/>
</dbReference>
<keyword evidence="2" id="KW-1185">Reference proteome</keyword>
<reference evidence="1 2" key="1">
    <citation type="submission" date="2021-06" db="EMBL/GenBank/DDBJ databases">
        <authorList>
            <person name="Palmer J.M."/>
        </authorList>
    </citation>
    <scope>NUCLEOTIDE SEQUENCE [LARGE SCALE GENOMIC DNA]</scope>
    <source>
        <strain evidence="1 2">GA_2019</strain>
        <tissue evidence="1">Muscle</tissue>
    </source>
</reference>
<evidence type="ECO:0000313" key="1">
    <source>
        <dbReference type="EMBL" id="MEQ2177834.1"/>
    </source>
</evidence>
<gene>
    <name evidence="1" type="ORF">GOODEAATRI_007718</name>
</gene>